<reference evidence="3" key="1">
    <citation type="journal article" date="2020" name="Stud. Mycol.">
        <title>101 Dothideomycetes genomes: a test case for predicting lifestyles and emergence of pathogens.</title>
        <authorList>
            <person name="Haridas S."/>
            <person name="Albert R."/>
            <person name="Binder M."/>
            <person name="Bloem J."/>
            <person name="Labutti K."/>
            <person name="Salamov A."/>
            <person name="Andreopoulos B."/>
            <person name="Baker S."/>
            <person name="Barry K."/>
            <person name="Bills G."/>
            <person name="Bluhm B."/>
            <person name="Cannon C."/>
            <person name="Castanera R."/>
            <person name="Culley D."/>
            <person name="Daum C."/>
            <person name="Ezra D."/>
            <person name="Gonzalez J."/>
            <person name="Henrissat B."/>
            <person name="Kuo A."/>
            <person name="Liang C."/>
            <person name="Lipzen A."/>
            <person name="Lutzoni F."/>
            <person name="Magnuson J."/>
            <person name="Mondo S."/>
            <person name="Nolan M."/>
            <person name="Ohm R."/>
            <person name="Pangilinan J."/>
            <person name="Park H.-J."/>
            <person name="Ramirez L."/>
            <person name="Alfaro M."/>
            <person name="Sun H."/>
            <person name="Tritt A."/>
            <person name="Yoshinaga Y."/>
            <person name="Zwiers L.-H."/>
            <person name="Turgeon B."/>
            <person name="Goodwin S."/>
            <person name="Spatafora J."/>
            <person name="Crous P."/>
            <person name="Grigoriev I."/>
        </authorList>
    </citation>
    <scope>NUCLEOTIDE SEQUENCE</scope>
    <source>
        <strain evidence="3">CBS 260.36</strain>
    </source>
</reference>
<dbReference type="GO" id="GO:0005737">
    <property type="term" value="C:cytoplasm"/>
    <property type="evidence" value="ECO:0007669"/>
    <property type="project" value="TreeGrafter"/>
</dbReference>
<dbReference type="InterPro" id="IPR009772">
    <property type="entry name" value="CDC123"/>
</dbReference>
<proteinExistence type="inferred from homology"/>
<comment type="caution">
    <text evidence="3">The sequence shown here is derived from an EMBL/GenBank/DDBJ whole genome shotgun (WGS) entry which is preliminary data.</text>
</comment>
<evidence type="ECO:0000313" key="4">
    <source>
        <dbReference type="Proteomes" id="UP000799439"/>
    </source>
</evidence>
<accession>A0A9P4J9P1</accession>
<name>A0A9P4J9P1_9PEZI</name>
<comment type="similarity">
    <text evidence="1">Belongs to the CDC123 family.</text>
</comment>
<organism evidence="3 4">
    <name type="scientific">Myriangium duriaei CBS 260.36</name>
    <dbReference type="NCBI Taxonomy" id="1168546"/>
    <lineage>
        <taxon>Eukaryota</taxon>
        <taxon>Fungi</taxon>
        <taxon>Dikarya</taxon>
        <taxon>Ascomycota</taxon>
        <taxon>Pezizomycotina</taxon>
        <taxon>Dothideomycetes</taxon>
        <taxon>Dothideomycetidae</taxon>
        <taxon>Myriangiales</taxon>
        <taxon>Myriangiaceae</taxon>
        <taxon>Myriangium</taxon>
    </lineage>
</organism>
<dbReference type="Proteomes" id="UP000799439">
    <property type="component" value="Unassembled WGS sequence"/>
</dbReference>
<feature type="region of interest" description="Disordered" evidence="2">
    <location>
        <begin position="421"/>
        <end position="442"/>
    </location>
</feature>
<protein>
    <submittedName>
        <fullName evidence="3">D123-domain-containing protein</fullName>
    </submittedName>
</protein>
<evidence type="ECO:0000256" key="1">
    <source>
        <dbReference type="ARBA" id="ARBA00011047"/>
    </source>
</evidence>
<dbReference type="OrthoDB" id="360540at2759"/>
<dbReference type="Pfam" id="PF07065">
    <property type="entry name" value="D123"/>
    <property type="match status" value="1"/>
</dbReference>
<evidence type="ECO:0000256" key="2">
    <source>
        <dbReference type="SAM" id="MobiDB-lite"/>
    </source>
</evidence>
<feature type="region of interest" description="Disordered" evidence="2">
    <location>
        <begin position="73"/>
        <end position="113"/>
    </location>
</feature>
<gene>
    <name evidence="3" type="ORF">K461DRAFT_276028</name>
</gene>
<feature type="region of interest" description="Disordered" evidence="2">
    <location>
        <begin position="347"/>
        <end position="371"/>
    </location>
</feature>
<feature type="compositionally biased region" description="Low complexity" evidence="2">
    <location>
        <begin position="10"/>
        <end position="21"/>
    </location>
</feature>
<sequence length="442" mass="49510">MPSLDPPPQEEASSSSASPLPTTLPFPPLTKSHILACSYPSWYSLFRPHTPKARVIPLPATFTSYLRSDGIVLPPSRPGTPRASTSDDEGFFSSSALSSASDSDDEAADPSASWPETHAAIRATLQDLGGAAVPKLNWSCPKDATWISATNSLECRTANDVYLLLKSSDFVTHDLEHAFDECVDFAPPQEGQDIGTVLEQDIDYALVLRKHFRLNPALEFRVFVRRGKVLGMGQRDLNHYDFLFGLRPKLKERILEFWRTEVRGKFSEESYAMDVYVPPPHDRVWVVDFNPWAVRTDPGLWSWLELLTMEDPEEEEEGVEEVVVRLRIGSAEEVGNGKEQEVEEVSHLEDDEEGEEAEETVAGLADTPGPEFRLVMRDDPEAYMFNSTRYSAHKLPRDVVDASQAGAGGMREFADRWKEMLEKQSREANARESDGDDDDDDE</sequence>
<evidence type="ECO:0000313" key="3">
    <source>
        <dbReference type="EMBL" id="KAF2154864.1"/>
    </source>
</evidence>
<feature type="compositionally biased region" description="Acidic residues" evidence="2">
    <location>
        <begin position="349"/>
        <end position="359"/>
    </location>
</feature>
<keyword evidence="4" id="KW-1185">Reference proteome</keyword>
<dbReference type="PANTHER" id="PTHR15323:SF6">
    <property type="entry name" value="CELL DIVISION CYCLE PROTEIN 123 HOMOLOG"/>
    <property type="match status" value="1"/>
</dbReference>
<feature type="region of interest" description="Disordered" evidence="2">
    <location>
        <begin position="1"/>
        <end position="23"/>
    </location>
</feature>
<dbReference type="EMBL" id="ML996083">
    <property type="protein sequence ID" value="KAF2154864.1"/>
    <property type="molecule type" value="Genomic_DNA"/>
</dbReference>
<dbReference type="PANTHER" id="PTHR15323">
    <property type="entry name" value="D123 PROTEIN"/>
    <property type="match status" value="1"/>
</dbReference>
<feature type="compositionally biased region" description="Basic and acidic residues" evidence="2">
    <location>
        <begin position="421"/>
        <end position="433"/>
    </location>
</feature>
<dbReference type="AlphaFoldDB" id="A0A9P4J9P1"/>